<dbReference type="InterPro" id="IPR002160">
    <property type="entry name" value="Prot_inh_Kunz-lg"/>
</dbReference>
<proteinExistence type="inferred from homology"/>
<dbReference type="SUPFAM" id="SSF50386">
    <property type="entry name" value="STI-like"/>
    <property type="match status" value="1"/>
</dbReference>
<evidence type="ECO:0000256" key="3">
    <source>
        <dbReference type="SAM" id="SignalP"/>
    </source>
</evidence>
<dbReference type="Proteomes" id="UP000249390">
    <property type="component" value="Unassembled WGS sequence"/>
</dbReference>
<evidence type="ECO:0000313" key="4">
    <source>
        <dbReference type="EMBL" id="RAL49128.1"/>
    </source>
</evidence>
<comment type="similarity">
    <text evidence="1">Belongs to the protease inhibitor I3 (leguminous Kunitz-type inhibitor) family.</text>
</comment>
<feature type="compositionally biased region" description="Pro residues" evidence="2">
    <location>
        <begin position="235"/>
        <end position="254"/>
    </location>
</feature>
<organism evidence="4 5">
    <name type="scientific">Cuscuta australis</name>
    <dbReference type="NCBI Taxonomy" id="267555"/>
    <lineage>
        <taxon>Eukaryota</taxon>
        <taxon>Viridiplantae</taxon>
        <taxon>Streptophyta</taxon>
        <taxon>Embryophyta</taxon>
        <taxon>Tracheophyta</taxon>
        <taxon>Spermatophyta</taxon>
        <taxon>Magnoliopsida</taxon>
        <taxon>eudicotyledons</taxon>
        <taxon>Gunneridae</taxon>
        <taxon>Pentapetalae</taxon>
        <taxon>asterids</taxon>
        <taxon>lamiids</taxon>
        <taxon>Solanales</taxon>
        <taxon>Convolvulaceae</taxon>
        <taxon>Cuscuteae</taxon>
        <taxon>Cuscuta</taxon>
        <taxon>Cuscuta subgen. Grammica</taxon>
        <taxon>Cuscuta sect. Cleistogrammica</taxon>
    </lineage>
</organism>
<keyword evidence="3" id="KW-0732">Signal</keyword>
<reference evidence="4 5" key="1">
    <citation type="submission" date="2018-06" db="EMBL/GenBank/DDBJ databases">
        <title>The Genome of Cuscuta australis (Dodder) Provides Insight into the Evolution of Plant Parasitism.</title>
        <authorList>
            <person name="Liu H."/>
        </authorList>
    </citation>
    <scope>NUCLEOTIDE SEQUENCE [LARGE SCALE GENOMIC DNA]</scope>
    <source>
        <strain evidence="5">cv. Yunnan</strain>
        <tissue evidence="4">Vines</tissue>
    </source>
</reference>
<feature type="signal peptide" evidence="3">
    <location>
        <begin position="1"/>
        <end position="23"/>
    </location>
</feature>
<sequence>MKLQLFLVLSLSSLLRLPCPALSDNPTSDDGAEKSPVLDAAGGRLLAGVNYFVLPVTGGGLSPAKVNEKRAACPRDIVQESGEDLTGLPVVISPVEGGTGPVPLSTDVNVKFSAPIAAACSNETVWRVGKYDGAVEKFPVVTGGAEGNPGPATIGNWFKIEKHGPGYKFAFCPTVAGTLQVVCQDVGVFSGAGGARVLALGDSPLVVTFKRTGPWEAPVPFLPAPFPPVPVHPPPEAPFHPAPEAPVPPAPPAPEASSAHWGTKAGFYHVMLLGTTTFGAMLLL</sequence>
<gene>
    <name evidence="4" type="ORF">DM860_017158</name>
</gene>
<evidence type="ECO:0000256" key="1">
    <source>
        <dbReference type="ARBA" id="ARBA00005440"/>
    </source>
</evidence>
<dbReference type="InterPro" id="IPR011065">
    <property type="entry name" value="Kunitz_inhibitor_STI-like_sf"/>
</dbReference>
<dbReference type="GO" id="GO:0004866">
    <property type="term" value="F:endopeptidase inhibitor activity"/>
    <property type="evidence" value="ECO:0007669"/>
    <property type="project" value="InterPro"/>
</dbReference>
<dbReference type="EMBL" id="NQVE01000092">
    <property type="protein sequence ID" value="RAL49128.1"/>
    <property type="molecule type" value="Genomic_DNA"/>
</dbReference>
<comment type="caution">
    <text evidence="4">The sequence shown here is derived from an EMBL/GenBank/DDBJ whole genome shotgun (WGS) entry which is preliminary data.</text>
</comment>
<dbReference type="AlphaFoldDB" id="A0A328DXD5"/>
<keyword evidence="5" id="KW-1185">Reference proteome</keyword>
<protein>
    <submittedName>
        <fullName evidence="4">Uncharacterized protein</fullName>
    </submittedName>
</protein>
<dbReference type="Pfam" id="PF00197">
    <property type="entry name" value="Kunitz_legume"/>
    <property type="match status" value="1"/>
</dbReference>
<dbReference type="SMART" id="SM00452">
    <property type="entry name" value="STI"/>
    <property type="match status" value="1"/>
</dbReference>
<dbReference type="PANTHER" id="PTHR33107:SF26">
    <property type="entry name" value="MIRACULIN-LIKE"/>
    <property type="match status" value="1"/>
</dbReference>
<dbReference type="PANTHER" id="PTHR33107">
    <property type="entry name" value="KUNITZ TRYPSIN INHIBITOR 2"/>
    <property type="match status" value="1"/>
</dbReference>
<evidence type="ECO:0000313" key="5">
    <source>
        <dbReference type="Proteomes" id="UP000249390"/>
    </source>
</evidence>
<evidence type="ECO:0000256" key="2">
    <source>
        <dbReference type="SAM" id="MobiDB-lite"/>
    </source>
</evidence>
<feature type="chain" id="PRO_5016452156" evidence="3">
    <location>
        <begin position="24"/>
        <end position="284"/>
    </location>
</feature>
<name>A0A328DXD5_9ASTE</name>
<dbReference type="Gene3D" id="2.80.10.50">
    <property type="match status" value="1"/>
</dbReference>
<accession>A0A328DXD5</accession>
<feature type="region of interest" description="Disordered" evidence="2">
    <location>
        <begin position="235"/>
        <end position="257"/>
    </location>
</feature>